<evidence type="ECO:0000313" key="2">
    <source>
        <dbReference type="EMBL" id="KAI9552133.1"/>
    </source>
</evidence>
<dbReference type="AlphaFoldDB" id="A0AAD5PNQ5"/>
<gene>
    <name evidence="2" type="ORF">GHT06_022470</name>
</gene>
<name>A0AAD5PNQ5_9CRUS</name>
<keyword evidence="1" id="KW-1133">Transmembrane helix</keyword>
<organism evidence="2 3">
    <name type="scientific">Daphnia sinensis</name>
    <dbReference type="NCBI Taxonomy" id="1820382"/>
    <lineage>
        <taxon>Eukaryota</taxon>
        <taxon>Metazoa</taxon>
        <taxon>Ecdysozoa</taxon>
        <taxon>Arthropoda</taxon>
        <taxon>Crustacea</taxon>
        <taxon>Branchiopoda</taxon>
        <taxon>Diplostraca</taxon>
        <taxon>Cladocera</taxon>
        <taxon>Anomopoda</taxon>
        <taxon>Daphniidae</taxon>
        <taxon>Daphnia</taxon>
        <taxon>Daphnia similis group</taxon>
    </lineage>
</organism>
<dbReference type="Proteomes" id="UP000820818">
    <property type="component" value="Linkage Group LG10"/>
</dbReference>
<proteinExistence type="predicted"/>
<reference evidence="2 3" key="1">
    <citation type="submission" date="2022-05" db="EMBL/GenBank/DDBJ databases">
        <title>A multi-omics perspective on studying reproductive biology in Daphnia sinensis.</title>
        <authorList>
            <person name="Jia J."/>
        </authorList>
    </citation>
    <scope>NUCLEOTIDE SEQUENCE [LARGE SCALE GENOMIC DNA]</scope>
    <source>
        <strain evidence="2 3">WSL</strain>
    </source>
</reference>
<sequence>MRRRLESLGFFCVYFFIFFFSREGVPCLFFFVCLCVCFSILIIIILAKILQNYSCCSSYLSLNEKRQHLFANWYRKSSFFFFTKHPLSLMVIIKIAKYDLASPRISCR</sequence>
<evidence type="ECO:0000313" key="3">
    <source>
        <dbReference type="Proteomes" id="UP000820818"/>
    </source>
</evidence>
<comment type="caution">
    <text evidence="2">The sequence shown here is derived from an EMBL/GenBank/DDBJ whole genome shotgun (WGS) entry which is preliminary data.</text>
</comment>
<keyword evidence="1" id="KW-0812">Transmembrane</keyword>
<feature type="transmembrane region" description="Helical" evidence="1">
    <location>
        <begin position="5"/>
        <end position="22"/>
    </location>
</feature>
<keyword evidence="1" id="KW-0472">Membrane</keyword>
<feature type="transmembrane region" description="Helical" evidence="1">
    <location>
        <begin position="28"/>
        <end position="50"/>
    </location>
</feature>
<evidence type="ECO:0000256" key="1">
    <source>
        <dbReference type="SAM" id="Phobius"/>
    </source>
</evidence>
<keyword evidence="3" id="KW-1185">Reference proteome</keyword>
<protein>
    <submittedName>
        <fullName evidence="2">Uncharacterized protein</fullName>
    </submittedName>
</protein>
<dbReference type="EMBL" id="WJBH02000010">
    <property type="protein sequence ID" value="KAI9552133.1"/>
    <property type="molecule type" value="Genomic_DNA"/>
</dbReference>
<accession>A0AAD5PNQ5</accession>